<accession>A0A1C0YUG4</accession>
<comment type="caution">
    <text evidence="1">The sequence shown here is derived from an EMBL/GenBank/DDBJ whole genome shotgun (WGS) entry which is preliminary data.</text>
</comment>
<gene>
    <name evidence="1" type="ORF">A6K76_01565</name>
</gene>
<keyword evidence="2" id="KW-1185">Reference proteome</keyword>
<dbReference type="AlphaFoldDB" id="A0A1C0YUG4"/>
<dbReference type="RefSeq" id="WP_066464148.1">
    <property type="nucleotide sequence ID" value="NZ_MATO01000034.1"/>
</dbReference>
<proteinExistence type="predicted"/>
<dbReference type="EMBL" id="MATO01000034">
    <property type="protein sequence ID" value="OCS90764.1"/>
    <property type="molecule type" value="Genomic_DNA"/>
</dbReference>
<protein>
    <submittedName>
        <fullName evidence="1">Uncharacterized protein</fullName>
    </submittedName>
</protein>
<name>A0A1C0YUG4_9BACL</name>
<evidence type="ECO:0000313" key="2">
    <source>
        <dbReference type="Proteomes" id="UP000093482"/>
    </source>
</evidence>
<dbReference type="Proteomes" id="UP000093482">
    <property type="component" value="Unassembled WGS sequence"/>
</dbReference>
<reference evidence="1 2" key="1">
    <citation type="submission" date="2016-07" db="EMBL/GenBank/DDBJ databases">
        <title>Caryophanon latum genome sequencing.</title>
        <authorList>
            <person name="Verma A."/>
            <person name="Pal Y."/>
            <person name="Krishnamurthi S."/>
        </authorList>
    </citation>
    <scope>NUCLEOTIDE SEQUENCE [LARGE SCALE GENOMIC DNA]</scope>
    <source>
        <strain evidence="1 2">DSM 14151</strain>
    </source>
</reference>
<organism evidence="1 2">
    <name type="scientific">Caryophanon latum</name>
    <dbReference type="NCBI Taxonomy" id="33977"/>
    <lineage>
        <taxon>Bacteria</taxon>
        <taxon>Bacillati</taxon>
        <taxon>Bacillota</taxon>
        <taxon>Bacilli</taxon>
        <taxon>Bacillales</taxon>
        <taxon>Caryophanaceae</taxon>
        <taxon>Caryophanon</taxon>
    </lineage>
</organism>
<sequence length="191" mass="22023">MPRDDINGKGGVRIVYTEQLIEAIQAWSKQVNHDVVKVNAIVGYLAMTIGGDIFAQNPYDELMNRVERLVVYERVREEFLVESLLIAFTHRIEQLIDGHAAHQARLQAQLDDDTQQSFHAHARTELARLTSEQPAMQAQKTIWTAVCQEYFDDVARVELRFKQLAMLQPENEAYYERAIEQLKSGSNIRHK</sequence>
<evidence type="ECO:0000313" key="1">
    <source>
        <dbReference type="EMBL" id="OCS90764.1"/>
    </source>
</evidence>